<dbReference type="GO" id="GO:0005576">
    <property type="term" value="C:extracellular region"/>
    <property type="evidence" value="ECO:0007669"/>
    <property type="project" value="UniProtKB-SubCell"/>
</dbReference>
<evidence type="ECO:0000256" key="1">
    <source>
        <dbReference type="ARBA" id="ARBA00004613"/>
    </source>
</evidence>
<comment type="similarity">
    <text evidence="2 9">Belongs to the DEFL family.</text>
</comment>
<dbReference type="PANTHER" id="PTHR36788:SF2">
    <property type="entry name" value="DEFENSIN-LIKE PROTEIN 183"/>
    <property type="match status" value="1"/>
</dbReference>
<evidence type="ECO:0000256" key="2">
    <source>
        <dbReference type="ARBA" id="ARBA00006722"/>
    </source>
</evidence>
<keyword evidence="4 9" id="KW-0929">Antimicrobial</keyword>
<accession>A0A8B8QCU7</accession>
<evidence type="ECO:0000256" key="8">
    <source>
        <dbReference type="ARBA" id="ARBA00023157"/>
    </source>
</evidence>
<proteinExistence type="inferred from homology"/>
<keyword evidence="6 9" id="KW-0732">Signal</keyword>
<evidence type="ECO:0000256" key="6">
    <source>
        <dbReference type="ARBA" id="ARBA00022729"/>
    </source>
</evidence>
<name>A0A8B8QCU7_9MYRT</name>
<evidence type="ECO:0000256" key="5">
    <source>
        <dbReference type="ARBA" id="ARBA00022577"/>
    </source>
</evidence>
<keyword evidence="3 9" id="KW-0964">Secreted</keyword>
<evidence type="ECO:0000313" key="11">
    <source>
        <dbReference type="RefSeq" id="XP_030544981.1"/>
    </source>
</evidence>
<organism evidence="10 11">
    <name type="scientific">Rhodamnia argentea</name>
    <dbReference type="NCBI Taxonomy" id="178133"/>
    <lineage>
        <taxon>Eukaryota</taxon>
        <taxon>Viridiplantae</taxon>
        <taxon>Streptophyta</taxon>
        <taxon>Embryophyta</taxon>
        <taxon>Tracheophyta</taxon>
        <taxon>Spermatophyta</taxon>
        <taxon>Magnoliopsida</taxon>
        <taxon>eudicotyledons</taxon>
        <taxon>Gunneridae</taxon>
        <taxon>Pentapetalae</taxon>
        <taxon>rosids</taxon>
        <taxon>malvids</taxon>
        <taxon>Myrtales</taxon>
        <taxon>Myrtaceae</taxon>
        <taxon>Myrtoideae</taxon>
        <taxon>Myrteae</taxon>
        <taxon>Australasian group</taxon>
        <taxon>Rhodamnia</taxon>
    </lineage>
</organism>
<evidence type="ECO:0000256" key="4">
    <source>
        <dbReference type="ARBA" id="ARBA00022529"/>
    </source>
</evidence>
<feature type="signal peptide" evidence="9">
    <location>
        <begin position="1"/>
        <end position="29"/>
    </location>
</feature>
<dbReference type="GO" id="GO:0050832">
    <property type="term" value="P:defense response to fungus"/>
    <property type="evidence" value="ECO:0007669"/>
    <property type="project" value="UniProtKB-UniRule"/>
</dbReference>
<reference evidence="11" key="1">
    <citation type="submission" date="2025-08" db="UniProtKB">
        <authorList>
            <consortium name="RefSeq"/>
        </authorList>
    </citation>
    <scope>IDENTIFICATION</scope>
    <source>
        <tissue evidence="11">Leaf</tissue>
    </source>
</reference>
<comment type="subcellular location">
    <subcellularLocation>
        <location evidence="1 9">Secreted</location>
    </subcellularLocation>
</comment>
<feature type="chain" id="PRO_5034349305" description="Defensin-like protein" evidence="9">
    <location>
        <begin position="30"/>
        <end position="131"/>
    </location>
</feature>
<evidence type="ECO:0000313" key="10">
    <source>
        <dbReference type="Proteomes" id="UP000827889"/>
    </source>
</evidence>
<dbReference type="AlphaFoldDB" id="A0A8B8QCU7"/>
<dbReference type="PANTHER" id="PTHR36788">
    <property type="entry name" value="DEFENSIN-LIKE PROTEIN 183"/>
    <property type="match status" value="1"/>
</dbReference>
<sequence>MAEVFRKCCLLIVLLVSAGLVIEIPKVEAFCSEGLGLCGKGNDCQQRCSARHGPGSQGSCDYTINPPLCTCYYDCPGPPPPPKMCDGGAGLCSKACTDQCCSDRCATKFSHGQGYCDDSAGPWLCQCQYPC</sequence>
<evidence type="ECO:0000256" key="7">
    <source>
        <dbReference type="ARBA" id="ARBA00022821"/>
    </source>
</evidence>
<keyword evidence="10" id="KW-1185">Reference proteome</keyword>
<evidence type="ECO:0000256" key="9">
    <source>
        <dbReference type="RuleBase" id="RU367109"/>
    </source>
</evidence>
<keyword evidence="7 9" id="KW-0611">Plant defense</keyword>
<dbReference type="GO" id="GO:0031640">
    <property type="term" value="P:killing of cells of another organism"/>
    <property type="evidence" value="ECO:0007669"/>
    <property type="project" value="UniProtKB-UniRule"/>
</dbReference>
<dbReference type="KEGG" id="rarg:115751287"/>
<dbReference type="Proteomes" id="UP000827889">
    <property type="component" value="Chromosome 4"/>
</dbReference>
<dbReference type="RefSeq" id="XP_030544981.1">
    <property type="nucleotide sequence ID" value="XM_030689121.1"/>
</dbReference>
<dbReference type="GeneID" id="115751287"/>
<dbReference type="OrthoDB" id="993238at2759"/>
<keyword evidence="5 9" id="KW-0295">Fungicide</keyword>
<protein>
    <recommendedName>
        <fullName evidence="9">Defensin-like protein</fullName>
    </recommendedName>
</protein>
<gene>
    <name evidence="11" type="primary">LOC115751287</name>
</gene>
<evidence type="ECO:0000256" key="3">
    <source>
        <dbReference type="ARBA" id="ARBA00022525"/>
    </source>
</evidence>
<keyword evidence="8" id="KW-1015">Disulfide bond</keyword>
<dbReference type="InterPro" id="IPR039641">
    <property type="entry name" value="LCR"/>
</dbReference>